<evidence type="ECO:0000259" key="4">
    <source>
        <dbReference type="PROSITE" id="PS51352"/>
    </source>
</evidence>
<keyword evidence="2" id="KW-0732">Signal</keyword>
<dbReference type="InterPro" id="IPR051063">
    <property type="entry name" value="PDI"/>
</dbReference>
<dbReference type="Pfam" id="PF00085">
    <property type="entry name" value="Thioredoxin"/>
    <property type="match status" value="1"/>
</dbReference>
<evidence type="ECO:0000256" key="2">
    <source>
        <dbReference type="ARBA" id="ARBA00022729"/>
    </source>
</evidence>
<evidence type="ECO:0000313" key="5">
    <source>
        <dbReference type="EMBL" id="ATZ80549.1"/>
    </source>
</evidence>
<dbReference type="PANTHER" id="PTHR45672">
    <property type="entry name" value="PROTEIN DISULFIDE-ISOMERASE C17H9.14C-RELATED"/>
    <property type="match status" value="1"/>
</dbReference>
<dbReference type="Gene3D" id="3.40.30.10">
    <property type="entry name" value="Glutaredoxin"/>
    <property type="match status" value="1"/>
</dbReference>
<protein>
    <recommendedName>
        <fullName evidence="4">Thioredoxin domain-containing protein</fullName>
    </recommendedName>
</protein>
<keyword evidence="3" id="KW-0812">Transmembrane</keyword>
<keyword evidence="3" id="KW-1133">Transmembrane helix</keyword>
<gene>
    <name evidence="5" type="ORF">BMW23_0501</name>
</gene>
<dbReference type="SUPFAM" id="SSF52833">
    <property type="entry name" value="Thioredoxin-like"/>
    <property type="match status" value="1"/>
</dbReference>
<dbReference type="GO" id="GO:0006457">
    <property type="term" value="P:protein folding"/>
    <property type="evidence" value="ECO:0007669"/>
    <property type="project" value="TreeGrafter"/>
</dbReference>
<feature type="transmembrane region" description="Helical" evidence="3">
    <location>
        <begin position="12"/>
        <end position="33"/>
    </location>
</feature>
<keyword evidence="6" id="KW-1185">Reference proteome</keyword>
<dbReference type="Proteomes" id="UP000240325">
    <property type="component" value="Segment"/>
</dbReference>
<dbReference type="GO" id="GO:0003756">
    <property type="term" value="F:protein disulfide isomerase activity"/>
    <property type="evidence" value="ECO:0007669"/>
    <property type="project" value="TreeGrafter"/>
</dbReference>
<dbReference type="InterPro" id="IPR036249">
    <property type="entry name" value="Thioredoxin-like_sf"/>
</dbReference>
<proteinExistence type="inferred from homology"/>
<reference evidence="5" key="1">
    <citation type="journal article" date="2017" name="Elife">
        <title>The kinetoplastid-infecting Bodo saltans virus (BsV), a window into the most abundant giant viruses in the sea.</title>
        <authorList>
            <person name="Deeg C.M."/>
            <person name="Chow C.-E.T."/>
            <person name="Suttle C.A."/>
        </authorList>
    </citation>
    <scope>NUCLEOTIDE SEQUENCE</scope>
    <source>
        <strain evidence="5">NG1</strain>
    </source>
</reference>
<name>A0A2H4UUM8_9VIRU</name>
<organism evidence="5">
    <name type="scientific">Bodo saltans virus</name>
    <dbReference type="NCBI Taxonomy" id="2024608"/>
    <lineage>
        <taxon>Viruses</taxon>
        <taxon>Varidnaviria</taxon>
        <taxon>Bamfordvirae</taxon>
        <taxon>Nucleocytoviricota</taxon>
        <taxon>Megaviricetes</taxon>
        <taxon>Imitervirales</taxon>
        <taxon>Mimiviridae</taxon>
        <taxon>Klosneuvirinae</taxon>
        <taxon>Theiavirus</taxon>
        <taxon>Theiavirus salishense</taxon>
    </lineage>
</organism>
<comment type="similarity">
    <text evidence="1">Belongs to the protein disulfide isomerase family.</text>
</comment>
<evidence type="ECO:0000256" key="1">
    <source>
        <dbReference type="ARBA" id="ARBA00006347"/>
    </source>
</evidence>
<accession>A0A2H4UUM8</accession>
<sequence>MNINISPELEPTIFVIIVLVIAVSILYVFNIILKKKSANKCSCEPPTQQPAIQQEPLKQPELDNKQSNILALYYADWCGYSKIFLPEWEKIKNKVNSGDFGNVKCIQFECTEQKDECMKNKIKGFPSMILHKIDGANINYPDTSPRTLDAVGDFLNNNL</sequence>
<evidence type="ECO:0000313" key="6">
    <source>
        <dbReference type="Proteomes" id="UP000240325"/>
    </source>
</evidence>
<dbReference type="CDD" id="cd02961">
    <property type="entry name" value="PDI_a_family"/>
    <property type="match status" value="1"/>
</dbReference>
<keyword evidence="3" id="KW-0472">Membrane</keyword>
<feature type="domain" description="Thioredoxin" evidence="4">
    <location>
        <begin position="43"/>
        <end position="159"/>
    </location>
</feature>
<dbReference type="PROSITE" id="PS51352">
    <property type="entry name" value="THIOREDOXIN_2"/>
    <property type="match status" value="1"/>
</dbReference>
<dbReference type="InterPro" id="IPR013766">
    <property type="entry name" value="Thioredoxin_domain"/>
</dbReference>
<evidence type="ECO:0000256" key="3">
    <source>
        <dbReference type="SAM" id="Phobius"/>
    </source>
</evidence>
<dbReference type="PANTHER" id="PTHR45672:SF3">
    <property type="entry name" value="THIOREDOXIN DOMAIN-CONTAINING PROTEIN 5"/>
    <property type="match status" value="1"/>
</dbReference>
<dbReference type="EMBL" id="MF782455">
    <property type="protein sequence ID" value="ATZ80549.1"/>
    <property type="molecule type" value="Genomic_DNA"/>
</dbReference>